<dbReference type="PROSITE" id="PS50928">
    <property type="entry name" value="ABC_TM1"/>
    <property type="match status" value="1"/>
</dbReference>
<keyword evidence="5 7" id="KW-1133">Transmembrane helix</keyword>
<dbReference type="RefSeq" id="WP_310500669.1">
    <property type="nucleotide sequence ID" value="NZ_JAVDSB010000009.1"/>
</dbReference>
<evidence type="ECO:0000313" key="9">
    <source>
        <dbReference type="EMBL" id="MDR6553185.1"/>
    </source>
</evidence>
<dbReference type="Gene3D" id="1.10.3720.10">
    <property type="entry name" value="MetI-like"/>
    <property type="match status" value="1"/>
</dbReference>
<evidence type="ECO:0000256" key="2">
    <source>
        <dbReference type="ARBA" id="ARBA00022448"/>
    </source>
</evidence>
<evidence type="ECO:0000313" key="10">
    <source>
        <dbReference type="Proteomes" id="UP001267290"/>
    </source>
</evidence>
<feature type="transmembrane region" description="Helical" evidence="7">
    <location>
        <begin position="78"/>
        <end position="101"/>
    </location>
</feature>
<feature type="domain" description="ABC transmembrane type-1" evidence="8">
    <location>
        <begin position="73"/>
        <end position="265"/>
    </location>
</feature>
<protein>
    <submittedName>
        <fullName evidence="9">Multiple sugar transport system permease protein</fullName>
    </submittedName>
</protein>
<dbReference type="Proteomes" id="UP001267290">
    <property type="component" value="Unassembled WGS sequence"/>
</dbReference>
<dbReference type="CDD" id="cd06261">
    <property type="entry name" value="TM_PBP2"/>
    <property type="match status" value="1"/>
</dbReference>
<organism evidence="9 10">
    <name type="scientific">Paenibacillus qinlingensis</name>
    <dbReference type="NCBI Taxonomy" id="1837343"/>
    <lineage>
        <taxon>Bacteria</taxon>
        <taxon>Bacillati</taxon>
        <taxon>Bacillota</taxon>
        <taxon>Bacilli</taxon>
        <taxon>Bacillales</taxon>
        <taxon>Paenibacillaceae</taxon>
        <taxon>Paenibacillus</taxon>
    </lineage>
</organism>
<dbReference type="PANTHER" id="PTHR43744">
    <property type="entry name" value="ABC TRANSPORTER PERMEASE PROTEIN MG189-RELATED-RELATED"/>
    <property type="match status" value="1"/>
</dbReference>
<dbReference type="InterPro" id="IPR035906">
    <property type="entry name" value="MetI-like_sf"/>
</dbReference>
<evidence type="ECO:0000256" key="6">
    <source>
        <dbReference type="ARBA" id="ARBA00023136"/>
    </source>
</evidence>
<name>A0ABU1P0B6_9BACL</name>
<reference evidence="9 10" key="1">
    <citation type="submission" date="2023-07" db="EMBL/GenBank/DDBJ databases">
        <title>Sorghum-associated microbial communities from plants grown in Nebraska, USA.</title>
        <authorList>
            <person name="Schachtman D."/>
        </authorList>
    </citation>
    <scope>NUCLEOTIDE SEQUENCE [LARGE SCALE GENOMIC DNA]</scope>
    <source>
        <strain evidence="9 10">CC258</strain>
    </source>
</reference>
<dbReference type="InterPro" id="IPR000515">
    <property type="entry name" value="MetI-like"/>
</dbReference>
<feature type="transmembrane region" description="Helical" evidence="7">
    <location>
        <begin position="196"/>
        <end position="219"/>
    </location>
</feature>
<keyword evidence="10" id="KW-1185">Reference proteome</keyword>
<feature type="transmembrane region" description="Helical" evidence="7">
    <location>
        <begin position="244"/>
        <end position="265"/>
    </location>
</feature>
<comment type="caution">
    <text evidence="9">The sequence shown here is derived from an EMBL/GenBank/DDBJ whole genome shotgun (WGS) entry which is preliminary data.</text>
</comment>
<evidence type="ECO:0000256" key="5">
    <source>
        <dbReference type="ARBA" id="ARBA00022989"/>
    </source>
</evidence>
<dbReference type="SUPFAM" id="SSF161098">
    <property type="entry name" value="MetI-like"/>
    <property type="match status" value="1"/>
</dbReference>
<feature type="transmembrane region" description="Helical" evidence="7">
    <location>
        <begin position="108"/>
        <end position="129"/>
    </location>
</feature>
<proteinExistence type="inferred from homology"/>
<keyword evidence="3" id="KW-1003">Cell membrane</keyword>
<keyword evidence="2 7" id="KW-0813">Transport</keyword>
<comment type="subcellular location">
    <subcellularLocation>
        <location evidence="1 7">Cell membrane</location>
        <topology evidence="1 7">Multi-pass membrane protein</topology>
    </subcellularLocation>
</comment>
<accession>A0ABU1P0B6</accession>
<keyword evidence="9" id="KW-0762">Sugar transport</keyword>
<dbReference type="PANTHER" id="PTHR43744:SF12">
    <property type="entry name" value="ABC TRANSPORTER PERMEASE PROTEIN MG189-RELATED"/>
    <property type="match status" value="1"/>
</dbReference>
<keyword evidence="4 7" id="KW-0812">Transmembrane</keyword>
<evidence type="ECO:0000256" key="1">
    <source>
        <dbReference type="ARBA" id="ARBA00004651"/>
    </source>
</evidence>
<keyword evidence="6 7" id="KW-0472">Membrane</keyword>
<evidence type="ECO:0000256" key="3">
    <source>
        <dbReference type="ARBA" id="ARBA00022475"/>
    </source>
</evidence>
<sequence length="280" mass="31456">MIKESKLSASLLYSFLIIGGLCMFIPFYWMVVTSIKTGAKVLQLPPQWFPDPVTWQHYTAAWNSQNVHFARYTMNSTFVTVLDVAGTMISCAVIAFGLAMFEFKLKKWIYLAMVSTLILPGQVTMVPQYFIWKNLNALDTFYPLIVPAFLGGAFGIFLMHQFYKTLPRELFEAALIDGYTPWGVLWRIYIPLSKPALSALAVFTFIGAWSNTMGPLLYLTDNKMFTLPLGLLFLKAVNDQPNEIPIVMAAAFIITIPVIVLFLFAQKQFIQGIASSGLKG</sequence>
<dbReference type="Pfam" id="PF00528">
    <property type="entry name" value="BPD_transp_1"/>
    <property type="match status" value="1"/>
</dbReference>
<feature type="transmembrane region" description="Helical" evidence="7">
    <location>
        <begin position="141"/>
        <end position="159"/>
    </location>
</feature>
<comment type="similarity">
    <text evidence="7">Belongs to the binding-protein-dependent transport system permease family.</text>
</comment>
<gene>
    <name evidence="9" type="ORF">J2736_004392</name>
</gene>
<evidence type="ECO:0000256" key="7">
    <source>
        <dbReference type="RuleBase" id="RU363032"/>
    </source>
</evidence>
<evidence type="ECO:0000259" key="8">
    <source>
        <dbReference type="PROSITE" id="PS50928"/>
    </source>
</evidence>
<feature type="transmembrane region" description="Helical" evidence="7">
    <location>
        <begin position="12"/>
        <end position="31"/>
    </location>
</feature>
<dbReference type="EMBL" id="JAVDSB010000009">
    <property type="protein sequence ID" value="MDR6553185.1"/>
    <property type="molecule type" value="Genomic_DNA"/>
</dbReference>
<evidence type="ECO:0000256" key="4">
    <source>
        <dbReference type="ARBA" id="ARBA00022692"/>
    </source>
</evidence>